<dbReference type="SUPFAM" id="SSF69279">
    <property type="entry name" value="Phage tail proteins"/>
    <property type="match status" value="1"/>
</dbReference>
<organism evidence="1 2">
    <name type="scientific">Candidatus Merdivicinus excrementipullorum</name>
    <dbReference type="NCBI Taxonomy" id="2840867"/>
    <lineage>
        <taxon>Bacteria</taxon>
        <taxon>Bacillati</taxon>
        <taxon>Bacillota</taxon>
        <taxon>Clostridia</taxon>
        <taxon>Eubacteriales</taxon>
        <taxon>Oscillospiraceae</taxon>
        <taxon>Oscillospiraceae incertae sedis</taxon>
        <taxon>Candidatus Merdivicinus</taxon>
    </lineage>
</organism>
<reference evidence="1" key="1">
    <citation type="submission" date="2020-10" db="EMBL/GenBank/DDBJ databases">
        <authorList>
            <person name="Gilroy R."/>
        </authorList>
    </citation>
    <scope>NUCLEOTIDE SEQUENCE</scope>
    <source>
        <strain evidence="1">CHK199-13235</strain>
    </source>
</reference>
<name>A0A9D1FN84_9FIRM</name>
<reference evidence="1" key="2">
    <citation type="journal article" date="2021" name="PeerJ">
        <title>Extensive microbial diversity within the chicken gut microbiome revealed by metagenomics and culture.</title>
        <authorList>
            <person name="Gilroy R."/>
            <person name="Ravi A."/>
            <person name="Getino M."/>
            <person name="Pursley I."/>
            <person name="Horton D.L."/>
            <person name="Alikhan N.F."/>
            <person name="Baker D."/>
            <person name="Gharbi K."/>
            <person name="Hall N."/>
            <person name="Watson M."/>
            <person name="Adriaenssens E.M."/>
            <person name="Foster-Nyarko E."/>
            <person name="Jarju S."/>
            <person name="Secka A."/>
            <person name="Antonio M."/>
            <person name="Oren A."/>
            <person name="Chaudhuri R.R."/>
            <person name="La Ragione R."/>
            <person name="Hildebrand F."/>
            <person name="Pallen M.J."/>
        </authorList>
    </citation>
    <scope>NUCLEOTIDE SEQUENCE</scope>
    <source>
        <strain evidence="1">CHK199-13235</strain>
    </source>
</reference>
<dbReference type="InterPro" id="IPR038628">
    <property type="entry name" value="XkdM-like_sf"/>
</dbReference>
<protein>
    <submittedName>
        <fullName evidence="1">Phage tail tube protein</fullName>
    </submittedName>
</protein>
<proteinExistence type="predicted"/>
<sequence length="148" mass="16526">MFLKAEQIVSGQAGRAYANIDGRNQELLYLKSIDATVTKRKTAVRTLGHTGDQYKAAGWSGKGKMVIYYMTTLFREQMLQYMQSGKDSYFDIVVINEDVNTDTGRQTVVLKNCNLDSVALAKLNVEADNLDEEVSFTFDGAEILDSFS</sequence>
<dbReference type="EMBL" id="DVJP01000047">
    <property type="protein sequence ID" value="HIS76548.1"/>
    <property type="molecule type" value="Genomic_DNA"/>
</dbReference>
<dbReference type="Gene3D" id="2.30.110.40">
    <property type="entry name" value="Phage tail tube protein"/>
    <property type="match status" value="1"/>
</dbReference>
<dbReference type="Pfam" id="PF09393">
    <property type="entry name" value="DUF2001"/>
    <property type="match status" value="1"/>
</dbReference>
<dbReference type="InterPro" id="IPR018989">
    <property type="entry name" value="DUF2001"/>
</dbReference>
<gene>
    <name evidence="1" type="ORF">IAB51_07020</name>
</gene>
<dbReference type="AlphaFoldDB" id="A0A9D1FN84"/>
<accession>A0A9D1FN84</accession>
<comment type="caution">
    <text evidence="1">The sequence shown here is derived from an EMBL/GenBank/DDBJ whole genome shotgun (WGS) entry which is preliminary data.</text>
</comment>
<evidence type="ECO:0000313" key="1">
    <source>
        <dbReference type="EMBL" id="HIS76548.1"/>
    </source>
</evidence>
<evidence type="ECO:0000313" key="2">
    <source>
        <dbReference type="Proteomes" id="UP000824002"/>
    </source>
</evidence>
<dbReference type="Proteomes" id="UP000824002">
    <property type="component" value="Unassembled WGS sequence"/>
</dbReference>